<keyword evidence="1 2" id="KW-0597">Phosphoprotein</keyword>
<proteinExistence type="predicted"/>
<dbReference type="PANTHER" id="PTHR44591">
    <property type="entry name" value="STRESS RESPONSE REGULATOR PROTEIN 1"/>
    <property type="match status" value="1"/>
</dbReference>
<dbReference type="Pfam" id="PF00072">
    <property type="entry name" value="Response_reg"/>
    <property type="match status" value="1"/>
</dbReference>
<dbReference type="InterPro" id="IPR001789">
    <property type="entry name" value="Sig_transdc_resp-reg_receiver"/>
</dbReference>
<accession>A0ABP9QDZ3</accession>
<evidence type="ECO:0000259" key="3">
    <source>
        <dbReference type="PROSITE" id="PS50110"/>
    </source>
</evidence>
<evidence type="ECO:0000256" key="2">
    <source>
        <dbReference type="PROSITE-ProRule" id="PRU00169"/>
    </source>
</evidence>
<dbReference type="RefSeq" id="WP_345531535.1">
    <property type="nucleotide sequence ID" value="NZ_BAABLD010000002.1"/>
</dbReference>
<dbReference type="InterPro" id="IPR050595">
    <property type="entry name" value="Bact_response_regulator"/>
</dbReference>
<evidence type="ECO:0000313" key="5">
    <source>
        <dbReference type="Proteomes" id="UP001500547"/>
    </source>
</evidence>
<sequence>MSSRILIVDDEAHVLAALQRLLRRDPALVSMNVVVETAESAAAALQRASQVSFDLVLSDYRMPFMDGLSFLHAFRTLQPDTTRMILSGATDFDVLMAAINDVGIVRFLTKPWDESEVVRAVQEGIAITRLKREEQRLADERRAEQDPQYREQLARAEIALKEPGILSVDWGPNGEVLLEEDGAVRHPAP</sequence>
<feature type="domain" description="Response regulatory" evidence="3">
    <location>
        <begin position="4"/>
        <end position="125"/>
    </location>
</feature>
<organism evidence="4 5">
    <name type="scientific">Viridibacterium curvum</name>
    <dbReference type="NCBI Taxonomy" id="1101404"/>
    <lineage>
        <taxon>Bacteria</taxon>
        <taxon>Pseudomonadati</taxon>
        <taxon>Pseudomonadota</taxon>
        <taxon>Betaproteobacteria</taxon>
        <taxon>Rhodocyclales</taxon>
        <taxon>Rhodocyclaceae</taxon>
        <taxon>Viridibacterium</taxon>
    </lineage>
</organism>
<dbReference type="SMART" id="SM00448">
    <property type="entry name" value="REC"/>
    <property type="match status" value="1"/>
</dbReference>
<evidence type="ECO:0000313" key="4">
    <source>
        <dbReference type="EMBL" id="GAA5160316.1"/>
    </source>
</evidence>
<dbReference type="PANTHER" id="PTHR44591:SF19">
    <property type="entry name" value="TWO-COMPONENT RESPONSE REGULATOR-RELATED"/>
    <property type="match status" value="1"/>
</dbReference>
<dbReference type="InterPro" id="IPR011006">
    <property type="entry name" value="CheY-like_superfamily"/>
</dbReference>
<dbReference type="Proteomes" id="UP001500547">
    <property type="component" value="Unassembled WGS sequence"/>
</dbReference>
<comment type="caution">
    <text evidence="4">The sequence shown here is derived from an EMBL/GenBank/DDBJ whole genome shotgun (WGS) entry which is preliminary data.</text>
</comment>
<feature type="modified residue" description="4-aspartylphosphate" evidence="2">
    <location>
        <position position="59"/>
    </location>
</feature>
<reference evidence="5" key="1">
    <citation type="journal article" date="2019" name="Int. J. Syst. Evol. Microbiol.">
        <title>The Global Catalogue of Microorganisms (GCM) 10K type strain sequencing project: providing services to taxonomists for standard genome sequencing and annotation.</title>
        <authorList>
            <consortium name="The Broad Institute Genomics Platform"/>
            <consortium name="The Broad Institute Genome Sequencing Center for Infectious Disease"/>
            <person name="Wu L."/>
            <person name="Ma J."/>
        </authorList>
    </citation>
    <scope>NUCLEOTIDE SEQUENCE [LARGE SCALE GENOMIC DNA]</scope>
    <source>
        <strain evidence="5">JCM 18715</strain>
    </source>
</reference>
<dbReference type="Gene3D" id="3.40.50.2300">
    <property type="match status" value="1"/>
</dbReference>
<dbReference type="PROSITE" id="PS50110">
    <property type="entry name" value="RESPONSE_REGULATORY"/>
    <property type="match status" value="1"/>
</dbReference>
<dbReference type="SUPFAM" id="SSF52172">
    <property type="entry name" value="CheY-like"/>
    <property type="match status" value="1"/>
</dbReference>
<name>A0ABP9QDZ3_9RHOO</name>
<dbReference type="CDD" id="cd17569">
    <property type="entry name" value="REC_HupR-like"/>
    <property type="match status" value="1"/>
</dbReference>
<keyword evidence="5" id="KW-1185">Reference proteome</keyword>
<dbReference type="EMBL" id="BAABLD010000002">
    <property type="protein sequence ID" value="GAA5160316.1"/>
    <property type="molecule type" value="Genomic_DNA"/>
</dbReference>
<protein>
    <recommendedName>
        <fullName evidence="3">Response regulatory domain-containing protein</fullName>
    </recommendedName>
</protein>
<gene>
    <name evidence="4" type="ORF">GCM10025770_07890</name>
</gene>
<evidence type="ECO:0000256" key="1">
    <source>
        <dbReference type="ARBA" id="ARBA00022553"/>
    </source>
</evidence>